<dbReference type="Pfam" id="PF00561">
    <property type="entry name" value="Abhydrolase_1"/>
    <property type="match status" value="1"/>
</dbReference>
<keyword evidence="1" id="KW-1133">Transmembrane helix</keyword>
<dbReference type="PANTHER" id="PTHR12277">
    <property type="entry name" value="ALPHA/BETA HYDROLASE DOMAIN-CONTAINING PROTEIN"/>
    <property type="match status" value="1"/>
</dbReference>
<keyword evidence="1" id="KW-0472">Membrane</keyword>
<keyword evidence="4" id="KW-1185">Reference proteome</keyword>
<dbReference type="SUPFAM" id="SSF53474">
    <property type="entry name" value="alpha/beta-Hydrolases"/>
    <property type="match status" value="1"/>
</dbReference>
<feature type="transmembrane region" description="Helical" evidence="1">
    <location>
        <begin position="6"/>
        <end position="29"/>
    </location>
</feature>
<evidence type="ECO:0000313" key="3">
    <source>
        <dbReference type="EMBL" id="MBB6576391.1"/>
    </source>
</evidence>
<feature type="domain" description="AB hydrolase-1" evidence="2">
    <location>
        <begin position="100"/>
        <end position="210"/>
    </location>
</feature>
<comment type="caution">
    <text evidence="3">The sequence shown here is derived from an EMBL/GenBank/DDBJ whole genome shotgun (WGS) entry which is preliminary data.</text>
</comment>
<evidence type="ECO:0000256" key="1">
    <source>
        <dbReference type="SAM" id="Phobius"/>
    </source>
</evidence>
<gene>
    <name evidence="3" type="ORF">HNP33_000439</name>
</gene>
<accession>A0ABR6RB63</accession>
<reference evidence="3 4" key="1">
    <citation type="submission" date="2020-08" db="EMBL/GenBank/DDBJ databases">
        <title>Functional genomics of gut bacteria from endangered species of beetles.</title>
        <authorList>
            <person name="Carlos-Shanley C."/>
        </authorList>
    </citation>
    <scope>NUCLEOTIDE SEQUENCE [LARGE SCALE GENOMIC DNA]</scope>
    <source>
        <strain evidence="3 4">S00124</strain>
    </source>
</reference>
<protein>
    <submittedName>
        <fullName evidence="3">Pimeloyl-ACP methyl ester carboxylesterase</fullName>
    </submittedName>
</protein>
<organism evidence="3 4">
    <name type="scientific">Comamonas odontotermitis</name>
    <dbReference type="NCBI Taxonomy" id="379895"/>
    <lineage>
        <taxon>Bacteria</taxon>
        <taxon>Pseudomonadati</taxon>
        <taxon>Pseudomonadota</taxon>
        <taxon>Betaproteobacteria</taxon>
        <taxon>Burkholderiales</taxon>
        <taxon>Comamonadaceae</taxon>
        <taxon>Comamonas</taxon>
    </lineage>
</organism>
<name>A0ABR6RB63_9BURK</name>
<proteinExistence type="predicted"/>
<dbReference type="Gene3D" id="3.40.50.1820">
    <property type="entry name" value="alpha/beta hydrolase"/>
    <property type="match status" value="1"/>
</dbReference>
<dbReference type="EMBL" id="JACHKZ010000002">
    <property type="protein sequence ID" value="MBB6576391.1"/>
    <property type="molecule type" value="Genomic_DNA"/>
</dbReference>
<dbReference type="InterPro" id="IPR029058">
    <property type="entry name" value="AB_hydrolase_fold"/>
</dbReference>
<dbReference type="InterPro" id="IPR000073">
    <property type="entry name" value="AB_hydrolase_1"/>
</dbReference>
<evidence type="ECO:0000259" key="2">
    <source>
        <dbReference type="Pfam" id="PF00561"/>
    </source>
</evidence>
<dbReference type="Proteomes" id="UP000562492">
    <property type="component" value="Unassembled WGS sequence"/>
</dbReference>
<keyword evidence="1" id="KW-0812">Transmembrane</keyword>
<evidence type="ECO:0000313" key="4">
    <source>
        <dbReference type="Proteomes" id="UP000562492"/>
    </source>
</evidence>
<dbReference type="RefSeq" id="WP_184704837.1">
    <property type="nucleotide sequence ID" value="NZ_JACHKZ010000002.1"/>
</dbReference>
<sequence>MTNLFAKVALWGLALIAMLYAALCVLMFFQQRRLMYFPQMTRVEAGQTNFSLQQEDATLRGWQSHPGQPAAGAGGEGGMQAPATDAVIYLGGNAERVEQVVPLLRQWLPAHSVYALAYRGYGASDGTPTGADLERDAAALFDAVQQRHPQGRITVVGRSLGSGVAAAVAAQRQPARLVLITPFDSMIATVRDHYGWLPVGLLLRDRYPSDERLQHYGGPLLVLRAGRDALVLPARTDALEQALANRKGPAVEVANFAAADHIDILEAPGLATRLRSFVEGAPAQR</sequence>